<dbReference type="InterPro" id="IPR009057">
    <property type="entry name" value="Homeodomain-like_sf"/>
</dbReference>
<dbReference type="EMBL" id="JAAVMB010000001">
    <property type="protein sequence ID" value="NKC66631.1"/>
    <property type="molecule type" value="Genomic_DNA"/>
</dbReference>
<evidence type="ECO:0000259" key="3">
    <source>
        <dbReference type="PROSITE" id="PS50977"/>
    </source>
</evidence>
<evidence type="ECO:0000256" key="1">
    <source>
        <dbReference type="ARBA" id="ARBA00023125"/>
    </source>
</evidence>
<dbReference type="PANTHER" id="PTHR30328:SF54">
    <property type="entry name" value="HTH-TYPE TRANSCRIPTIONAL REPRESSOR SCO4008"/>
    <property type="match status" value="1"/>
</dbReference>
<reference evidence="4 7" key="2">
    <citation type="submission" date="2020-03" db="EMBL/GenBank/DDBJ databases">
        <title>Bacterial samples isolated from urine from healthy bovine heifers (Gyr breed).</title>
        <authorList>
            <person name="Giannattasio-Ferraz S."/>
            <person name="Maskeri L."/>
            <person name="Penido A."/>
            <person name="Barbosa-Stancioli E.F."/>
            <person name="Putonti C."/>
        </authorList>
    </citation>
    <scope>NUCLEOTIDE SEQUENCE [LARGE SCALE GENOMIC DNA]</scope>
    <source>
        <strain evidence="4 7">UFMG-H7</strain>
    </source>
</reference>
<feature type="domain" description="HTH tetR-type" evidence="3">
    <location>
        <begin position="2"/>
        <end position="62"/>
    </location>
</feature>
<dbReference type="EMBL" id="NGJX01000008">
    <property type="protein sequence ID" value="RSU01200.1"/>
    <property type="molecule type" value="Genomic_DNA"/>
</dbReference>
<dbReference type="GO" id="GO:0003677">
    <property type="term" value="F:DNA binding"/>
    <property type="evidence" value="ECO:0007669"/>
    <property type="project" value="UniProtKB-UniRule"/>
</dbReference>
<evidence type="ECO:0000313" key="4">
    <source>
        <dbReference type="EMBL" id="NKC66631.1"/>
    </source>
</evidence>
<keyword evidence="6" id="KW-1185">Reference proteome</keyword>
<organism evidence="5 6">
    <name type="scientific">Vagococcus fluvialis</name>
    <dbReference type="NCBI Taxonomy" id="2738"/>
    <lineage>
        <taxon>Bacteria</taxon>
        <taxon>Bacillati</taxon>
        <taxon>Bacillota</taxon>
        <taxon>Bacilli</taxon>
        <taxon>Lactobacillales</taxon>
        <taxon>Enterococcaceae</taxon>
        <taxon>Vagococcus</taxon>
    </lineage>
</organism>
<dbReference type="Proteomes" id="UP000288197">
    <property type="component" value="Unassembled WGS sequence"/>
</dbReference>
<dbReference type="Proteomes" id="UP000521358">
    <property type="component" value="Unassembled WGS sequence"/>
</dbReference>
<dbReference type="PANTHER" id="PTHR30328">
    <property type="entry name" value="TRANSCRIPTIONAL REPRESSOR"/>
    <property type="match status" value="1"/>
</dbReference>
<dbReference type="PROSITE" id="PS50977">
    <property type="entry name" value="HTH_TETR_2"/>
    <property type="match status" value="1"/>
</dbReference>
<dbReference type="RefSeq" id="WP_114289957.1">
    <property type="nucleotide sequence ID" value="NZ_JAAVMB010000001.1"/>
</dbReference>
<evidence type="ECO:0000313" key="5">
    <source>
        <dbReference type="EMBL" id="RSU01200.1"/>
    </source>
</evidence>
<dbReference type="SUPFAM" id="SSF46689">
    <property type="entry name" value="Homeodomain-like"/>
    <property type="match status" value="1"/>
</dbReference>
<dbReference type="AlphaFoldDB" id="A0A369AV44"/>
<evidence type="ECO:0000256" key="2">
    <source>
        <dbReference type="PROSITE-ProRule" id="PRU00335"/>
    </source>
</evidence>
<reference evidence="5 6" key="1">
    <citation type="submission" date="2017-05" db="EMBL/GenBank/DDBJ databases">
        <title>Vagococcus spp. assemblies.</title>
        <authorList>
            <person name="Gulvik C.A."/>
        </authorList>
    </citation>
    <scope>NUCLEOTIDE SEQUENCE [LARGE SCALE GENOMIC DNA]</scope>
    <source>
        <strain evidence="5 6">NCFB 2497</strain>
    </source>
</reference>
<sequence length="203" mass="23702">MEDKQLDILRVATEEFATNGFYKTKTDTIAEKAGVSKGLIFHYFKSKKNLYSEAVFTAIRELERLFDYREFPNDSLIKLFDYSLKRKFEIAETHKFEMNLMLEVYSHLDNLPEGLQQKILAYIETMKIDSYEMIAVIIRQMPVKKGINEEAVVKLILTVFNQIETEAKQEMAGETITDLGFFDELIKEASQQIEILEKGFLRE</sequence>
<dbReference type="PRINTS" id="PR00455">
    <property type="entry name" value="HTHTETR"/>
</dbReference>
<dbReference type="InterPro" id="IPR050109">
    <property type="entry name" value="HTH-type_TetR-like_transc_reg"/>
</dbReference>
<dbReference type="GeneID" id="63146824"/>
<accession>A0A369AV44</accession>
<dbReference type="Pfam" id="PF00440">
    <property type="entry name" value="TetR_N"/>
    <property type="match status" value="1"/>
</dbReference>
<name>A0A369AV44_9ENTE</name>
<dbReference type="SUPFAM" id="SSF48498">
    <property type="entry name" value="Tetracyclin repressor-like, C-terminal domain"/>
    <property type="match status" value="1"/>
</dbReference>
<keyword evidence="1 2" id="KW-0238">DNA-binding</keyword>
<dbReference type="Gene3D" id="1.10.357.10">
    <property type="entry name" value="Tetracycline Repressor, domain 2"/>
    <property type="match status" value="1"/>
</dbReference>
<dbReference type="GO" id="GO:0006355">
    <property type="term" value="P:regulation of DNA-templated transcription"/>
    <property type="evidence" value="ECO:0007669"/>
    <property type="project" value="UniProtKB-ARBA"/>
</dbReference>
<evidence type="ECO:0000313" key="6">
    <source>
        <dbReference type="Proteomes" id="UP000288197"/>
    </source>
</evidence>
<protein>
    <submittedName>
        <fullName evidence="4">TetR/AcrR family transcriptional regulator</fullName>
    </submittedName>
</protein>
<evidence type="ECO:0000313" key="7">
    <source>
        <dbReference type="Proteomes" id="UP000521358"/>
    </source>
</evidence>
<dbReference type="OrthoDB" id="9780939at2"/>
<proteinExistence type="predicted"/>
<dbReference type="Gene3D" id="1.10.10.60">
    <property type="entry name" value="Homeodomain-like"/>
    <property type="match status" value="1"/>
</dbReference>
<dbReference type="InterPro" id="IPR036271">
    <property type="entry name" value="Tet_transcr_reg_TetR-rel_C_sf"/>
</dbReference>
<feature type="DNA-binding region" description="H-T-H motif" evidence="2">
    <location>
        <begin position="25"/>
        <end position="44"/>
    </location>
</feature>
<gene>
    <name evidence="5" type="ORF">CBF32_08630</name>
    <name evidence="4" type="ORF">HED35_00885</name>
</gene>
<dbReference type="InterPro" id="IPR001647">
    <property type="entry name" value="HTH_TetR"/>
</dbReference>
<comment type="caution">
    <text evidence="5">The sequence shown here is derived from an EMBL/GenBank/DDBJ whole genome shotgun (WGS) entry which is preliminary data.</text>
</comment>